<dbReference type="Pfam" id="PF03477">
    <property type="entry name" value="ATP-cone"/>
    <property type="match status" value="1"/>
</dbReference>
<comment type="catalytic activity">
    <reaction evidence="11 13">
        <text>a 2'-deoxyribonucleoside 5'-diphosphate + [thioredoxin]-disulfide + H2O = a ribonucleoside 5'-diphosphate + [thioredoxin]-dithiol</text>
        <dbReference type="Rhea" id="RHEA:23252"/>
        <dbReference type="Rhea" id="RHEA-COMP:10698"/>
        <dbReference type="Rhea" id="RHEA-COMP:10700"/>
        <dbReference type="ChEBI" id="CHEBI:15377"/>
        <dbReference type="ChEBI" id="CHEBI:29950"/>
        <dbReference type="ChEBI" id="CHEBI:50058"/>
        <dbReference type="ChEBI" id="CHEBI:57930"/>
        <dbReference type="ChEBI" id="CHEBI:73316"/>
        <dbReference type="EC" id="1.17.4.1"/>
    </reaction>
</comment>
<evidence type="ECO:0000256" key="7">
    <source>
        <dbReference type="ARBA" id="ARBA00023002"/>
    </source>
</evidence>
<dbReference type="EMBL" id="LT549890">
    <property type="protein sequence ID" value="SAI84518.1"/>
    <property type="molecule type" value="Genomic_DNA"/>
</dbReference>
<reference evidence="16" key="1">
    <citation type="submission" date="2016-04" db="EMBL/GenBank/DDBJ databases">
        <authorList>
            <person name="Shah S.A."/>
            <person name="Garrett R.A."/>
        </authorList>
    </citation>
    <scope>NUCLEOTIDE SEQUENCE [LARGE SCALE GENOMIC DNA]</scope>
    <source>
        <strain evidence="16">ATCC 35091 / DSM 1616 / JCM 8930 / NBRC 15331 / P1</strain>
    </source>
</reference>
<dbReference type="InterPro" id="IPR013509">
    <property type="entry name" value="RNR_lsu_N"/>
</dbReference>
<dbReference type="GO" id="GO:0004748">
    <property type="term" value="F:ribonucleoside-diphosphate reductase activity, thioredoxin disulfide as acceptor"/>
    <property type="evidence" value="ECO:0007669"/>
    <property type="project" value="UniProtKB-EC"/>
</dbReference>
<evidence type="ECO:0000256" key="13">
    <source>
        <dbReference type="RuleBase" id="RU364064"/>
    </source>
</evidence>
<dbReference type="NCBIfam" id="TIGR02506">
    <property type="entry name" value="NrdE_NrdA"/>
    <property type="match status" value="1"/>
</dbReference>
<keyword evidence="9" id="KW-1015">Disulfide bond</keyword>
<comment type="function">
    <text evidence="13">Catalyzes the reduction of ribonucleotides to deoxyribonucleotides. May function to provide a pool of deoxyribonucleotide precursors for DNA repair during oxygen limitation and/or for immediate growth after restoration of oxygen.</text>
</comment>
<dbReference type="InterPro" id="IPR008926">
    <property type="entry name" value="RNR_R1-su_N"/>
</dbReference>
<dbReference type="SUPFAM" id="SSF51998">
    <property type="entry name" value="PFL-like glycyl radical enzymes"/>
    <property type="match status" value="1"/>
</dbReference>
<keyword evidence="10 13" id="KW-0170">Cobalt</keyword>
<dbReference type="GO" id="GO:0005524">
    <property type="term" value="F:ATP binding"/>
    <property type="evidence" value="ECO:0007669"/>
    <property type="project" value="UniProtKB-UniRule"/>
</dbReference>
<keyword evidence="4 13" id="KW-0846">Cobalamin</keyword>
<dbReference type="InterPro" id="IPR013344">
    <property type="entry name" value="RNR_NrdJ/NrdZ"/>
</dbReference>
<dbReference type="GO" id="GO:0009263">
    <property type="term" value="P:deoxyribonucleotide biosynthetic process"/>
    <property type="evidence" value="ECO:0007669"/>
    <property type="project" value="UniProtKB-KW"/>
</dbReference>
<dbReference type="Proteomes" id="UP000076770">
    <property type="component" value="Chromosome i"/>
</dbReference>
<protein>
    <recommendedName>
        <fullName evidence="13">Vitamin B12-dependent ribonucleotide reductase</fullName>
        <ecNumber evidence="13">1.17.4.1</ecNumber>
    </recommendedName>
</protein>
<comment type="similarity">
    <text evidence="2 13">Belongs to the ribonucleoside diphosphate reductase class-2 family.</text>
</comment>
<dbReference type="PANTHER" id="PTHR43371">
    <property type="entry name" value="VITAMIN B12-DEPENDENT RIBONUCLEOTIDE REDUCTASE"/>
    <property type="match status" value="1"/>
</dbReference>
<dbReference type="PANTHER" id="PTHR43371:SF1">
    <property type="entry name" value="RIBONUCLEOSIDE-DIPHOSPHATE REDUCTASE"/>
    <property type="match status" value="1"/>
</dbReference>
<evidence type="ECO:0000256" key="4">
    <source>
        <dbReference type="ARBA" id="ARBA00022628"/>
    </source>
</evidence>
<proteinExistence type="inferred from homology"/>
<evidence type="ECO:0000256" key="12">
    <source>
        <dbReference type="PROSITE-ProRule" id="PRU00492"/>
    </source>
</evidence>
<name>A0A157T0V1_SACSO</name>
<keyword evidence="13" id="KW-0237">DNA synthesis</keyword>
<evidence type="ECO:0000256" key="6">
    <source>
        <dbReference type="ARBA" id="ARBA00022840"/>
    </source>
</evidence>
<evidence type="ECO:0000256" key="5">
    <source>
        <dbReference type="ARBA" id="ARBA00022741"/>
    </source>
</evidence>
<dbReference type="EC" id="1.17.4.1" evidence="13"/>
<dbReference type="PRINTS" id="PR01183">
    <property type="entry name" value="RIBORDTASEM1"/>
</dbReference>
<dbReference type="InterPro" id="IPR050862">
    <property type="entry name" value="RdRp_reductase_class-2"/>
</dbReference>
<dbReference type="SMR" id="A0A157T0V1"/>
<keyword evidence="3" id="KW-0021">Allosteric enzyme</keyword>
<dbReference type="Gene3D" id="3.20.70.20">
    <property type="match status" value="1"/>
</dbReference>
<comment type="cofactor">
    <cofactor evidence="1 13">
        <name>adenosylcob(III)alamin</name>
        <dbReference type="ChEBI" id="CHEBI:18408"/>
    </cofactor>
</comment>
<dbReference type="InterPro" id="IPR000788">
    <property type="entry name" value="RNR_lg_C"/>
</dbReference>
<dbReference type="PROSITE" id="PS51161">
    <property type="entry name" value="ATP_CONE"/>
    <property type="match status" value="1"/>
</dbReference>
<keyword evidence="8" id="KW-0215">Deoxyribonucleotide synthesis</keyword>
<organism evidence="15 16">
    <name type="scientific">Saccharolobus solfataricus</name>
    <name type="common">Sulfolobus solfataricus</name>
    <dbReference type="NCBI Taxonomy" id="2287"/>
    <lineage>
        <taxon>Archaea</taxon>
        <taxon>Thermoproteota</taxon>
        <taxon>Thermoprotei</taxon>
        <taxon>Sulfolobales</taxon>
        <taxon>Sulfolobaceae</taxon>
        <taxon>Saccharolobus</taxon>
    </lineage>
</organism>
<dbReference type="NCBIfam" id="TIGR02504">
    <property type="entry name" value="NrdJ_Z"/>
    <property type="match status" value="1"/>
</dbReference>
<dbReference type="Pfam" id="PF00317">
    <property type="entry name" value="Ribonuc_red_lgN"/>
    <property type="match status" value="1"/>
</dbReference>
<gene>
    <name evidence="15" type="ORF">SSOP1_0964</name>
</gene>
<dbReference type="PATRIC" id="fig|2287.9.peg.975"/>
<evidence type="ECO:0000256" key="8">
    <source>
        <dbReference type="ARBA" id="ARBA00023116"/>
    </source>
</evidence>
<dbReference type="AlphaFoldDB" id="A0A157T0V1"/>
<keyword evidence="7 13" id="KW-0560">Oxidoreductase</keyword>
<evidence type="ECO:0000313" key="16">
    <source>
        <dbReference type="Proteomes" id="UP000076770"/>
    </source>
</evidence>
<evidence type="ECO:0000256" key="10">
    <source>
        <dbReference type="ARBA" id="ARBA00023285"/>
    </source>
</evidence>
<dbReference type="InterPro" id="IPR005144">
    <property type="entry name" value="ATP-cone_dom"/>
</dbReference>
<dbReference type="SUPFAM" id="SSF48168">
    <property type="entry name" value="R1 subunit of ribonucleotide reductase, N-terminal domain"/>
    <property type="match status" value="1"/>
</dbReference>
<dbReference type="Pfam" id="PF02867">
    <property type="entry name" value="Ribonuc_red_lgC"/>
    <property type="match status" value="1"/>
</dbReference>
<evidence type="ECO:0000313" key="15">
    <source>
        <dbReference type="EMBL" id="SAI84518.1"/>
    </source>
</evidence>
<evidence type="ECO:0000256" key="3">
    <source>
        <dbReference type="ARBA" id="ARBA00022533"/>
    </source>
</evidence>
<evidence type="ECO:0000259" key="14">
    <source>
        <dbReference type="PROSITE" id="PS51161"/>
    </source>
</evidence>
<keyword evidence="6 12" id="KW-0067">ATP-binding</keyword>
<dbReference type="GO" id="GO:0071897">
    <property type="term" value="P:DNA biosynthetic process"/>
    <property type="evidence" value="ECO:0007669"/>
    <property type="project" value="UniProtKB-KW"/>
</dbReference>
<dbReference type="InterPro" id="IPR013346">
    <property type="entry name" value="NrdE_NrdA_C"/>
</dbReference>
<keyword evidence="5 12" id="KW-0547">Nucleotide-binding</keyword>
<evidence type="ECO:0000256" key="1">
    <source>
        <dbReference type="ARBA" id="ARBA00001922"/>
    </source>
</evidence>
<evidence type="ECO:0000256" key="11">
    <source>
        <dbReference type="ARBA" id="ARBA00047754"/>
    </source>
</evidence>
<dbReference type="UniPathway" id="UPA00326"/>
<accession>A0A157T0V1</accession>
<evidence type="ECO:0000256" key="2">
    <source>
        <dbReference type="ARBA" id="ARBA00007405"/>
    </source>
</evidence>
<evidence type="ECO:0000256" key="9">
    <source>
        <dbReference type="ARBA" id="ARBA00023157"/>
    </source>
</evidence>
<sequence>MKEMEQLLYSTSLRKIKVIKRDGKVDEFKLEKILSKLSSVPDEVTDGIVNDVQANVKDNAIDTRVIADIVERNLIENSLKYPFLMELAKRYVLARIYNHVFGKGKWKDFDEKDLLLSYNALKVLEARYLLKDPNTLRYIETPQMLFRRVARFLASVERKYGKSEAEVKQLEDKFYEMISDLKFVPNSPTLMNSETRLGILSACFVIPVKDAMTTPEGDGIYDALRATALVHQQGGGTGFDFSELRPKGDVVASTAGVASGPVSFMKVFDASTDVIKQGGKRRGANMGVMHAWHADIEDFIRAKTGQLKDVQLQNFNISVGAYDYFMDAVVKGESVPLINPRKTKIAGRDHEYYITKARGYMSEEWIQEVILSELEEKGGVVSLDESKIITVDEALVIASKEGAVVKYVNAKSLFDEIVKGAWDSGDPGLLFIDTINRRHPVWYLGKINATNPCGEEPLLPWESCNLGSINLEKFVIERDGKAAIDWDGLAEIIRYGVRFLDNVIDANRYPLKQIEDATKRTRKVGLGVMGLARMFIKLGIAYDSVDAIYLSYQLAKFIFYHAYKASIEIAKEKGTFPTYDARLYRDIWESALDFDSLLQTAEISDKPSDYVKKLTSVVDKLDFDLLKGERLKYGLRNSTVVSIAPTGTISIIAGTSSSIEPLFALAFVRNVAVGKFIEIDPLFLEYLRKYELDDPEVIQKIAESGIIGDNVFMPRSLRKLFRTAHEVPPIYHVMHQAAWQQWNDSGTSKTINLRSEEPPETVEKVYLLAWKLGIKGITVYRDKSKQQQVIYFGVKKEREEYEKKKEEVEKKTQLLPSSLRMEKKFVEVSETYAGGCKTCEL</sequence>
<dbReference type="GO" id="GO:0031419">
    <property type="term" value="F:cobalamin binding"/>
    <property type="evidence" value="ECO:0007669"/>
    <property type="project" value="UniProtKB-KW"/>
</dbReference>
<feature type="domain" description="ATP-cone" evidence="14">
    <location>
        <begin position="16"/>
        <end position="102"/>
    </location>
</feature>
<dbReference type="CDD" id="cd02888">
    <property type="entry name" value="RNR_II_dimer"/>
    <property type="match status" value="1"/>
</dbReference>